<proteinExistence type="predicted"/>
<dbReference type="EMBL" id="JBBWRZ010000002">
    <property type="protein sequence ID" value="KAK8244468.1"/>
    <property type="molecule type" value="Genomic_DNA"/>
</dbReference>
<accession>A0ABR1Z1J3</accession>
<name>A0ABR1Z1J3_9PEZI</name>
<protein>
    <recommendedName>
        <fullName evidence="4">Secreted protein</fullName>
    </recommendedName>
</protein>
<evidence type="ECO:0008006" key="4">
    <source>
        <dbReference type="Google" id="ProtNLM"/>
    </source>
</evidence>
<organism evidence="2 3">
    <name type="scientific">Phyllosticta capitalensis</name>
    <dbReference type="NCBI Taxonomy" id="121624"/>
    <lineage>
        <taxon>Eukaryota</taxon>
        <taxon>Fungi</taxon>
        <taxon>Dikarya</taxon>
        <taxon>Ascomycota</taxon>
        <taxon>Pezizomycotina</taxon>
        <taxon>Dothideomycetes</taxon>
        <taxon>Dothideomycetes incertae sedis</taxon>
        <taxon>Botryosphaeriales</taxon>
        <taxon>Phyllostictaceae</taxon>
        <taxon>Phyllosticta</taxon>
    </lineage>
</organism>
<reference evidence="2 3" key="1">
    <citation type="submission" date="2024-04" db="EMBL/GenBank/DDBJ databases">
        <title>Phyllosticta paracitricarpa is synonymous to the EU quarantine fungus P. citricarpa based on phylogenomic analyses.</title>
        <authorList>
            <consortium name="Lawrence Berkeley National Laboratory"/>
            <person name="Van Ingen-Buijs V.A."/>
            <person name="Van Westerhoven A.C."/>
            <person name="Haridas S."/>
            <person name="Skiadas P."/>
            <person name="Martin F."/>
            <person name="Groenewald J.Z."/>
            <person name="Crous P.W."/>
            <person name="Seidl M.F."/>
        </authorList>
    </citation>
    <scope>NUCLEOTIDE SEQUENCE [LARGE SCALE GENOMIC DNA]</scope>
    <source>
        <strain evidence="2 3">CBS 123374</strain>
    </source>
</reference>
<gene>
    <name evidence="2" type="ORF">HDK90DRAFT_158768</name>
</gene>
<evidence type="ECO:0000256" key="1">
    <source>
        <dbReference type="SAM" id="MobiDB-lite"/>
    </source>
</evidence>
<feature type="region of interest" description="Disordered" evidence="1">
    <location>
        <begin position="75"/>
        <end position="108"/>
    </location>
</feature>
<keyword evidence="3" id="KW-1185">Reference proteome</keyword>
<sequence length="127" mass="14395">MHMIGRVFCRQSHLGVSFVSSRLTFAFATPISFENGPVMFPSPFSHHMWAGSCLFILFAISQRTTCRQTLCAQPTDAGNEQQHIQRRRLPRSTRLDSTRSVVTPPSHNLHVQHVTDVEDLSSHSVRH</sequence>
<evidence type="ECO:0000313" key="2">
    <source>
        <dbReference type="EMBL" id="KAK8244468.1"/>
    </source>
</evidence>
<dbReference type="Proteomes" id="UP001492380">
    <property type="component" value="Unassembled WGS sequence"/>
</dbReference>
<evidence type="ECO:0000313" key="3">
    <source>
        <dbReference type="Proteomes" id="UP001492380"/>
    </source>
</evidence>
<comment type="caution">
    <text evidence="2">The sequence shown here is derived from an EMBL/GenBank/DDBJ whole genome shotgun (WGS) entry which is preliminary data.</text>
</comment>